<dbReference type="SFLD" id="SFLDG01129">
    <property type="entry name" value="C1.5:_HAD__Beta-PGM__Phosphata"/>
    <property type="match status" value="1"/>
</dbReference>
<evidence type="ECO:0000256" key="4">
    <source>
        <dbReference type="ARBA" id="ARBA00013078"/>
    </source>
</evidence>
<name>A0A7C2NDV6_9BACT</name>
<dbReference type="PANTHER" id="PTHR43434">
    <property type="entry name" value="PHOSPHOGLYCOLATE PHOSPHATASE"/>
    <property type="match status" value="1"/>
</dbReference>
<dbReference type="InterPro" id="IPR006439">
    <property type="entry name" value="HAD-SF_hydro_IA"/>
</dbReference>
<evidence type="ECO:0000313" key="6">
    <source>
        <dbReference type="EMBL" id="HET47188.1"/>
    </source>
</evidence>
<dbReference type="EMBL" id="DSMR01000241">
    <property type="protein sequence ID" value="HET47188.1"/>
    <property type="molecule type" value="Genomic_DNA"/>
</dbReference>
<organism evidence="6">
    <name type="scientific">Thermoanaerobaculum aquaticum</name>
    <dbReference type="NCBI Taxonomy" id="1312852"/>
    <lineage>
        <taxon>Bacteria</taxon>
        <taxon>Pseudomonadati</taxon>
        <taxon>Acidobacteriota</taxon>
        <taxon>Thermoanaerobaculia</taxon>
        <taxon>Thermoanaerobaculales</taxon>
        <taxon>Thermoanaerobaculaceae</taxon>
        <taxon>Thermoanaerobaculum</taxon>
    </lineage>
</organism>
<dbReference type="NCBIfam" id="TIGR01549">
    <property type="entry name" value="HAD-SF-IA-v1"/>
    <property type="match status" value="1"/>
</dbReference>
<comment type="caution">
    <text evidence="6">The sequence shown here is derived from an EMBL/GenBank/DDBJ whole genome shotgun (WGS) entry which is preliminary data.</text>
</comment>
<dbReference type="PANTHER" id="PTHR43434:SF1">
    <property type="entry name" value="PHOSPHOGLYCOLATE PHOSPHATASE"/>
    <property type="match status" value="1"/>
</dbReference>
<comment type="pathway">
    <text evidence="2">Organic acid metabolism; glycolate biosynthesis; glycolate from 2-phosphoglycolate: step 1/1.</text>
</comment>
<gene>
    <name evidence="5" type="ORF">ENP06_05220</name>
    <name evidence="6" type="ORF">ENQ31_03375</name>
</gene>
<dbReference type="InterPro" id="IPR023198">
    <property type="entry name" value="PGP-like_dom2"/>
</dbReference>
<dbReference type="EC" id="3.1.3.18" evidence="4"/>
<protein>
    <recommendedName>
        <fullName evidence="4">phosphoglycolate phosphatase</fullName>
        <ecNumber evidence="4">3.1.3.18</ecNumber>
    </recommendedName>
</protein>
<dbReference type="Gene3D" id="3.40.50.1000">
    <property type="entry name" value="HAD superfamily/HAD-like"/>
    <property type="match status" value="1"/>
</dbReference>
<dbReference type="InterPro" id="IPR023214">
    <property type="entry name" value="HAD_sf"/>
</dbReference>
<reference evidence="6" key="1">
    <citation type="journal article" date="2020" name="mSystems">
        <title>Genome- and Community-Level Interaction Insights into Carbon Utilization and Element Cycling Functions of Hydrothermarchaeota in Hydrothermal Sediment.</title>
        <authorList>
            <person name="Zhou Z."/>
            <person name="Liu Y."/>
            <person name="Xu W."/>
            <person name="Pan J."/>
            <person name="Luo Z.H."/>
            <person name="Li M."/>
        </authorList>
    </citation>
    <scope>NUCLEOTIDE SEQUENCE [LARGE SCALE GENOMIC DNA]</scope>
    <source>
        <strain evidence="5">SpSt-186</strain>
        <strain evidence="6">SpSt-299</strain>
    </source>
</reference>
<comment type="catalytic activity">
    <reaction evidence="1">
        <text>2-phosphoglycolate + H2O = glycolate + phosphate</text>
        <dbReference type="Rhea" id="RHEA:14369"/>
        <dbReference type="ChEBI" id="CHEBI:15377"/>
        <dbReference type="ChEBI" id="CHEBI:29805"/>
        <dbReference type="ChEBI" id="CHEBI:43474"/>
        <dbReference type="ChEBI" id="CHEBI:58033"/>
        <dbReference type="EC" id="3.1.3.18"/>
    </reaction>
</comment>
<accession>A0A7C2NDV6</accession>
<dbReference type="Gene3D" id="1.10.150.240">
    <property type="entry name" value="Putative phosphatase, domain 2"/>
    <property type="match status" value="1"/>
</dbReference>
<proteinExistence type="inferred from homology"/>
<evidence type="ECO:0000256" key="2">
    <source>
        <dbReference type="ARBA" id="ARBA00004818"/>
    </source>
</evidence>
<dbReference type="SUPFAM" id="SSF56784">
    <property type="entry name" value="HAD-like"/>
    <property type="match status" value="1"/>
</dbReference>
<dbReference type="PRINTS" id="PR00413">
    <property type="entry name" value="HADHALOGNASE"/>
</dbReference>
<dbReference type="InterPro" id="IPR050155">
    <property type="entry name" value="HAD-like_hydrolase_sf"/>
</dbReference>
<sequence length="231" mass="24873">MEKLRPAALIFDMDGTLADSFAAITASLNHALTSLGFPAKDLHWVKYHVGHGAVQLVRAALGPDAPEETLHEVGQVFGEHYRATFLEATPPMPGAREVLAFVWEKTGGKVAVASNKYATLSQQWLEHWGLRSWVQVVVGPDTTGTRKPDGAFLQAALQALAVAPEDALYVGDMEVDVEAGRAAEVPVVGLAGPSRTANELWAAGALFVIEDLRQLPGLLREEGWGWDENQG</sequence>
<dbReference type="AlphaFoldDB" id="A0A7C2NDV6"/>
<dbReference type="SFLD" id="SFLDS00003">
    <property type="entry name" value="Haloacid_Dehalogenase"/>
    <property type="match status" value="1"/>
</dbReference>
<dbReference type="InterPro" id="IPR036412">
    <property type="entry name" value="HAD-like_sf"/>
</dbReference>
<dbReference type="GO" id="GO:0008967">
    <property type="term" value="F:phosphoglycolate phosphatase activity"/>
    <property type="evidence" value="ECO:0007669"/>
    <property type="project" value="UniProtKB-EC"/>
</dbReference>
<dbReference type="GO" id="GO:0006281">
    <property type="term" value="P:DNA repair"/>
    <property type="evidence" value="ECO:0007669"/>
    <property type="project" value="TreeGrafter"/>
</dbReference>
<dbReference type="Pfam" id="PF13419">
    <property type="entry name" value="HAD_2"/>
    <property type="match status" value="1"/>
</dbReference>
<comment type="similarity">
    <text evidence="3">Belongs to the HAD-like hydrolase superfamily. CbbY/CbbZ/Gph/YieH family.</text>
</comment>
<keyword evidence="6" id="KW-0378">Hydrolase</keyword>
<evidence type="ECO:0000256" key="3">
    <source>
        <dbReference type="ARBA" id="ARBA00006171"/>
    </source>
</evidence>
<evidence type="ECO:0000256" key="1">
    <source>
        <dbReference type="ARBA" id="ARBA00000830"/>
    </source>
</evidence>
<dbReference type="InterPro" id="IPR041492">
    <property type="entry name" value="HAD_2"/>
</dbReference>
<dbReference type="EMBL" id="DSHW01000396">
    <property type="protein sequence ID" value="HEQ88796.1"/>
    <property type="molecule type" value="Genomic_DNA"/>
</dbReference>
<evidence type="ECO:0000313" key="5">
    <source>
        <dbReference type="EMBL" id="HEQ88796.1"/>
    </source>
</evidence>
<dbReference type="GO" id="GO:0005829">
    <property type="term" value="C:cytosol"/>
    <property type="evidence" value="ECO:0007669"/>
    <property type="project" value="TreeGrafter"/>
</dbReference>